<feature type="chain" id="PRO_5043046581" description="Ferric-chelate reductase 1" evidence="21">
    <location>
        <begin position="20"/>
        <end position="619"/>
    </location>
</feature>
<comment type="similarity">
    <text evidence="4">Belongs to the insect defense protein family.</text>
</comment>
<feature type="domain" description="Cytochrome b561" evidence="23">
    <location>
        <begin position="348"/>
        <end position="561"/>
    </location>
</feature>
<keyword evidence="18" id="KW-0325">Glycoprotein</keyword>
<evidence type="ECO:0000256" key="21">
    <source>
        <dbReference type="SAM" id="SignalP"/>
    </source>
</evidence>
<evidence type="ECO:0000256" key="7">
    <source>
        <dbReference type="ARBA" id="ARBA00022525"/>
    </source>
</evidence>
<keyword evidence="8" id="KW-0929">Antimicrobial</keyword>
<name>A0AAN8JYX4_PATCE</name>
<feature type="domain" description="Reelin" evidence="24">
    <location>
        <begin position="14"/>
        <end position="177"/>
    </location>
</feature>
<proteinExistence type="inferred from homology"/>
<dbReference type="Pfam" id="PF03351">
    <property type="entry name" value="DOMON"/>
    <property type="match status" value="1"/>
</dbReference>
<dbReference type="SMART" id="SM00664">
    <property type="entry name" value="DoH"/>
    <property type="match status" value="1"/>
</dbReference>
<evidence type="ECO:0000313" key="26">
    <source>
        <dbReference type="Proteomes" id="UP001347796"/>
    </source>
</evidence>
<evidence type="ECO:0000259" key="23">
    <source>
        <dbReference type="PROSITE" id="PS50939"/>
    </source>
</evidence>
<evidence type="ECO:0000256" key="3">
    <source>
        <dbReference type="ARBA" id="ARBA00004613"/>
    </source>
</evidence>
<comment type="caution">
    <text evidence="25">The sequence shown here is derived from an EMBL/GenBank/DDBJ whole genome shotgun (WGS) entry which is preliminary data.</text>
</comment>
<dbReference type="SMART" id="SM00665">
    <property type="entry name" value="B561"/>
    <property type="match status" value="1"/>
</dbReference>
<dbReference type="InterPro" id="IPR002861">
    <property type="entry name" value="Reeler_dom"/>
</dbReference>
<dbReference type="InterPro" id="IPR006593">
    <property type="entry name" value="Cyt_b561/ferric_Rdtase_TM"/>
</dbReference>
<dbReference type="PANTHER" id="PTHR45828:SF9">
    <property type="entry name" value="CELL WALL INTEGRITY AND STRESS RESPONSE COMPONENT 4-LIKE-RELATED"/>
    <property type="match status" value="1"/>
</dbReference>
<accession>A0AAN8JYX4</accession>
<organism evidence="25 26">
    <name type="scientific">Patella caerulea</name>
    <name type="common">Rayed Mediterranean limpet</name>
    <dbReference type="NCBI Taxonomy" id="87958"/>
    <lineage>
        <taxon>Eukaryota</taxon>
        <taxon>Metazoa</taxon>
        <taxon>Spiralia</taxon>
        <taxon>Lophotrochozoa</taxon>
        <taxon>Mollusca</taxon>
        <taxon>Gastropoda</taxon>
        <taxon>Patellogastropoda</taxon>
        <taxon>Patelloidea</taxon>
        <taxon>Patellidae</taxon>
        <taxon>Patella</taxon>
    </lineage>
</organism>
<evidence type="ECO:0000256" key="18">
    <source>
        <dbReference type="ARBA" id="ARBA00023180"/>
    </source>
</evidence>
<dbReference type="Gene3D" id="2.60.40.4060">
    <property type="entry name" value="Reeler domain"/>
    <property type="match status" value="1"/>
</dbReference>
<evidence type="ECO:0000256" key="6">
    <source>
        <dbReference type="ARBA" id="ARBA00022448"/>
    </source>
</evidence>
<dbReference type="Gene3D" id="1.20.120.1770">
    <property type="match status" value="1"/>
</dbReference>
<dbReference type="GO" id="GO:0005576">
    <property type="term" value="C:extracellular region"/>
    <property type="evidence" value="ECO:0007669"/>
    <property type="project" value="UniProtKB-SubCell"/>
</dbReference>
<dbReference type="InterPro" id="IPR042307">
    <property type="entry name" value="Reeler_sf"/>
</dbReference>
<dbReference type="PROSITE" id="PS51019">
    <property type="entry name" value="REELIN"/>
    <property type="match status" value="1"/>
</dbReference>
<protein>
    <recommendedName>
        <fullName evidence="27">Ferric-chelate reductase 1</fullName>
    </recommendedName>
</protein>
<dbReference type="AlphaFoldDB" id="A0AAN8JYX4"/>
<dbReference type="InterPro" id="IPR051237">
    <property type="entry name" value="Ferric-chelate_Red/DefProt"/>
</dbReference>
<evidence type="ECO:0000256" key="13">
    <source>
        <dbReference type="ARBA" id="ARBA00022982"/>
    </source>
</evidence>
<sequence>MWNCLYLSVFLVGIMRTDAYRDGAPDDACDSMDPSSDHGADPQTSPSPYVVTVSAGDYVPGTPVEVKLESKSGWNITGFLLEARRADPNKNRDELIGNFDEIKNTKQICKGHALTHTNNKLRLPLVIKWNPPSKPAGHIHFRATFVFKMKTFWINVLSDVVMDNSSKPFTIEPSTPALFGLTDLTSTQAATQTTLPVKLPEVNKFEKPDGCGKDIGCFGNCDASGCTFMLTWKDVGDKIEMAFEMVFGNELNKWMAIALSDDVLMGDDSVIECVSVDGNVKAFQSYNDKTGKRNRRLEHPSIGMVLQSTSFEDGVLKCKLTREKSVKGDDKVFDMNDDWYLLATYGDSREDFGISDHVDSLTWSTDGPIDMQKVSDNGMVTTQYPLMKAHGILMVISWMVSAAVGLITARYLKPFWPTSSIGGQKVWIQVHRWSMILTLLISSIGFILVFIDNKGYSQIIGDNYKKAHPIIGIIVTIMVYGNAFMSYFRTGPGTPYRPLFNRAHFAVGTGSYVLAVICIFFGVQLSKLELPESSLHILTAYAVWVSVAYILMELIPYIPRPDSKSVDLEMTAVDAPEKPKVKPNPSPTTNIGIKKFVLFVHIMAVLGLSIALMYLIVVN</sequence>
<feature type="transmembrane region" description="Helical" evidence="20">
    <location>
        <begin position="433"/>
        <end position="451"/>
    </location>
</feature>
<evidence type="ECO:0000256" key="19">
    <source>
        <dbReference type="SAM" id="MobiDB-lite"/>
    </source>
</evidence>
<keyword evidence="10 20" id="KW-0812">Transmembrane</keyword>
<evidence type="ECO:0000256" key="2">
    <source>
        <dbReference type="ARBA" id="ARBA00004141"/>
    </source>
</evidence>
<comment type="similarity">
    <text evidence="5">Belongs to the FRRS1 family.</text>
</comment>
<evidence type="ECO:0000256" key="17">
    <source>
        <dbReference type="ARBA" id="ARBA00023136"/>
    </source>
</evidence>
<reference evidence="25 26" key="1">
    <citation type="submission" date="2024-01" db="EMBL/GenBank/DDBJ databases">
        <title>The genome of the rayed Mediterranean limpet Patella caerulea (Linnaeus, 1758).</title>
        <authorList>
            <person name="Anh-Thu Weber A."/>
            <person name="Halstead-Nussloch G."/>
        </authorList>
    </citation>
    <scope>NUCLEOTIDE SEQUENCE [LARGE SCALE GENOMIC DNA]</scope>
    <source>
        <strain evidence="25">AATW-2023a</strain>
        <tissue evidence="25">Whole specimen</tissue>
    </source>
</reference>
<evidence type="ECO:0000313" key="25">
    <source>
        <dbReference type="EMBL" id="KAK6185394.1"/>
    </source>
</evidence>
<dbReference type="PANTHER" id="PTHR45828">
    <property type="entry name" value="CYTOCHROME B561/FERRIC REDUCTASE TRANSMEMBRANE"/>
    <property type="match status" value="1"/>
</dbReference>
<gene>
    <name evidence="25" type="ORF">SNE40_007639</name>
</gene>
<dbReference type="EMBL" id="JAZGQO010000006">
    <property type="protein sequence ID" value="KAK6185394.1"/>
    <property type="molecule type" value="Genomic_DNA"/>
</dbReference>
<feature type="signal peptide" evidence="21">
    <location>
        <begin position="1"/>
        <end position="19"/>
    </location>
</feature>
<keyword evidence="14 20" id="KW-1133">Transmembrane helix</keyword>
<dbReference type="GO" id="GO:0042742">
    <property type="term" value="P:defense response to bacterium"/>
    <property type="evidence" value="ECO:0007669"/>
    <property type="project" value="UniProtKB-KW"/>
</dbReference>
<evidence type="ECO:0000256" key="8">
    <source>
        <dbReference type="ARBA" id="ARBA00022529"/>
    </source>
</evidence>
<feature type="transmembrane region" description="Helical" evidence="20">
    <location>
        <begin position="500"/>
        <end position="523"/>
    </location>
</feature>
<evidence type="ECO:0000256" key="15">
    <source>
        <dbReference type="ARBA" id="ARBA00023004"/>
    </source>
</evidence>
<feature type="transmembrane region" description="Helical" evidence="20">
    <location>
        <begin position="391"/>
        <end position="412"/>
    </location>
</feature>
<dbReference type="CDD" id="cd08544">
    <property type="entry name" value="Reeler"/>
    <property type="match status" value="1"/>
</dbReference>
<evidence type="ECO:0008006" key="27">
    <source>
        <dbReference type="Google" id="ProtNLM"/>
    </source>
</evidence>
<feature type="transmembrane region" description="Helical" evidence="20">
    <location>
        <begin position="596"/>
        <end position="617"/>
    </location>
</feature>
<comment type="subcellular location">
    <subcellularLocation>
        <location evidence="2">Membrane</location>
        <topology evidence="2">Multi-pass membrane protein</topology>
    </subcellularLocation>
    <subcellularLocation>
        <location evidence="3">Secreted</location>
    </subcellularLocation>
</comment>
<keyword evidence="16" id="KW-0044">Antibiotic</keyword>
<evidence type="ECO:0000256" key="14">
    <source>
        <dbReference type="ARBA" id="ARBA00022989"/>
    </source>
</evidence>
<keyword evidence="9" id="KW-0399">Innate immunity</keyword>
<evidence type="ECO:0000256" key="9">
    <source>
        <dbReference type="ARBA" id="ARBA00022588"/>
    </source>
</evidence>
<feature type="transmembrane region" description="Helical" evidence="20">
    <location>
        <begin position="535"/>
        <end position="555"/>
    </location>
</feature>
<keyword evidence="7" id="KW-0964">Secreted</keyword>
<evidence type="ECO:0000256" key="10">
    <source>
        <dbReference type="ARBA" id="ARBA00022692"/>
    </source>
</evidence>
<evidence type="ECO:0000256" key="5">
    <source>
        <dbReference type="ARBA" id="ARBA00009195"/>
    </source>
</evidence>
<evidence type="ECO:0000256" key="12">
    <source>
        <dbReference type="ARBA" id="ARBA00022859"/>
    </source>
</evidence>
<dbReference type="PROSITE" id="PS50836">
    <property type="entry name" value="DOMON"/>
    <property type="match status" value="1"/>
</dbReference>
<evidence type="ECO:0000259" key="22">
    <source>
        <dbReference type="PROSITE" id="PS50836"/>
    </source>
</evidence>
<feature type="region of interest" description="Disordered" evidence="19">
    <location>
        <begin position="25"/>
        <end position="47"/>
    </location>
</feature>
<dbReference type="Pfam" id="PF02014">
    <property type="entry name" value="Reeler"/>
    <property type="match status" value="1"/>
</dbReference>
<dbReference type="Proteomes" id="UP001347796">
    <property type="component" value="Unassembled WGS sequence"/>
</dbReference>
<feature type="transmembrane region" description="Helical" evidence="20">
    <location>
        <begin position="471"/>
        <end position="488"/>
    </location>
</feature>
<evidence type="ECO:0000256" key="1">
    <source>
        <dbReference type="ARBA" id="ARBA00001970"/>
    </source>
</evidence>
<keyword evidence="11 21" id="KW-0732">Signal</keyword>
<keyword evidence="6" id="KW-0813">Transport</keyword>
<keyword evidence="13" id="KW-0249">Electron transport</keyword>
<evidence type="ECO:0000256" key="16">
    <source>
        <dbReference type="ARBA" id="ARBA00023022"/>
    </source>
</evidence>
<comment type="cofactor">
    <cofactor evidence="1">
        <name>heme b</name>
        <dbReference type="ChEBI" id="CHEBI:60344"/>
    </cofactor>
</comment>
<keyword evidence="17 20" id="KW-0472">Membrane</keyword>
<dbReference type="PROSITE" id="PS50939">
    <property type="entry name" value="CYTOCHROME_B561"/>
    <property type="match status" value="1"/>
</dbReference>
<feature type="domain" description="DOMON" evidence="22">
    <location>
        <begin position="226"/>
        <end position="346"/>
    </location>
</feature>
<dbReference type="GO" id="GO:0016020">
    <property type="term" value="C:membrane"/>
    <property type="evidence" value="ECO:0007669"/>
    <property type="project" value="UniProtKB-SubCell"/>
</dbReference>
<keyword evidence="26" id="KW-1185">Reference proteome</keyword>
<evidence type="ECO:0000256" key="20">
    <source>
        <dbReference type="SAM" id="Phobius"/>
    </source>
</evidence>
<dbReference type="InterPro" id="IPR005018">
    <property type="entry name" value="DOMON_domain"/>
</dbReference>
<dbReference type="Pfam" id="PF03188">
    <property type="entry name" value="Cytochrom_B561"/>
    <property type="match status" value="1"/>
</dbReference>
<keyword evidence="12" id="KW-0391">Immunity</keyword>
<evidence type="ECO:0000259" key="24">
    <source>
        <dbReference type="PROSITE" id="PS51019"/>
    </source>
</evidence>
<evidence type="ECO:0000256" key="11">
    <source>
        <dbReference type="ARBA" id="ARBA00022729"/>
    </source>
</evidence>
<dbReference type="CDD" id="cd08760">
    <property type="entry name" value="Cyt_b561_FRRS1_like"/>
    <property type="match status" value="1"/>
</dbReference>
<dbReference type="GO" id="GO:0045087">
    <property type="term" value="P:innate immune response"/>
    <property type="evidence" value="ECO:0007669"/>
    <property type="project" value="UniProtKB-KW"/>
</dbReference>
<keyword evidence="15" id="KW-0408">Iron</keyword>
<evidence type="ECO:0000256" key="4">
    <source>
        <dbReference type="ARBA" id="ARBA00008501"/>
    </source>
</evidence>
<dbReference type="CDD" id="cd09628">
    <property type="entry name" value="DOMON_SDR_2_like"/>
    <property type="match status" value="1"/>
</dbReference>